<dbReference type="Proteomes" id="UP000030765">
    <property type="component" value="Unassembled WGS sequence"/>
</dbReference>
<dbReference type="EnsemblMetazoa" id="ASIC004693-RA">
    <property type="protein sequence ID" value="ASIC004693-PA"/>
    <property type="gene ID" value="ASIC004693"/>
</dbReference>
<proteinExistence type="predicted"/>
<evidence type="ECO:0000313" key="1">
    <source>
        <dbReference type="EMBL" id="KFB37394.1"/>
    </source>
</evidence>
<evidence type="ECO:0000313" key="2">
    <source>
        <dbReference type="EnsemblMetazoa" id="ASIC004693-PA"/>
    </source>
</evidence>
<organism evidence="1">
    <name type="scientific">Anopheles sinensis</name>
    <name type="common">Mosquito</name>
    <dbReference type="NCBI Taxonomy" id="74873"/>
    <lineage>
        <taxon>Eukaryota</taxon>
        <taxon>Metazoa</taxon>
        <taxon>Ecdysozoa</taxon>
        <taxon>Arthropoda</taxon>
        <taxon>Hexapoda</taxon>
        <taxon>Insecta</taxon>
        <taxon>Pterygota</taxon>
        <taxon>Neoptera</taxon>
        <taxon>Endopterygota</taxon>
        <taxon>Diptera</taxon>
        <taxon>Nematocera</taxon>
        <taxon>Culicoidea</taxon>
        <taxon>Culicidae</taxon>
        <taxon>Anophelinae</taxon>
        <taxon>Anopheles</taxon>
    </lineage>
</organism>
<name>A0A084VHF0_ANOSI</name>
<evidence type="ECO:0000313" key="3">
    <source>
        <dbReference type="Proteomes" id="UP000030765"/>
    </source>
</evidence>
<dbReference type="EMBL" id="KE524842">
    <property type="protein sequence ID" value="KFB37394.1"/>
    <property type="molecule type" value="Genomic_DNA"/>
</dbReference>
<accession>A0A084VHF0</accession>
<dbReference type="AlphaFoldDB" id="A0A084VHF0"/>
<dbReference type="EMBL" id="ATLV01013168">
    <property type="status" value="NOT_ANNOTATED_CDS"/>
    <property type="molecule type" value="Genomic_DNA"/>
</dbReference>
<reference evidence="2" key="2">
    <citation type="submission" date="2020-05" db="UniProtKB">
        <authorList>
            <consortium name="EnsemblMetazoa"/>
        </authorList>
    </citation>
    <scope>IDENTIFICATION</scope>
</reference>
<sequence>MALNSPLDTFSDGTAALRGAFPASFVRLPERSSIAGAPTTFVETEIPYARASFGQSFTTTSFPRDSRHRDRTVTCDGKSVALQRHLFVTGRSDDRGIFSPPSMQHSSRTLSVNGVWKFKAERLLDKTK</sequence>
<keyword evidence="3" id="KW-1185">Reference proteome</keyword>
<gene>
    <name evidence="1" type="ORF">ZHAS_00004693</name>
</gene>
<protein>
    <submittedName>
        <fullName evidence="1 2">Uncharacterized protein</fullName>
    </submittedName>
</protein>
<dbReference type="VEuPathDB" id="VectorBase:ASIC004693"/>
<reference evidence="1 3" key="1">
    <citation type="journal article" date="2014" name="BMC Genomics">
        <title>Genome sequence of Anopheles sinensis provides insight into genetics basis of mosquito competence for malaria parasites.</title>
        <authorList>
            <person name="Zhou D."/>
            <person name="Zhang D."/>
            <person name="Ding G."/>
            <person name="Shi L."/>
            <person name="Hou Q."/>
            <person name="Ye Y."/>
            <person name="Xu Y."/>
            <person name="Zhou H."/>
            <person name="Xiong C."/>
            <person name="Li S."/>
            <person name="Yu J."/>
            <person name="Hong S."/>
            <person name="Yu X."/>
            <person name="Zou P."/>
            <person name="Chen C."/>
            <person name="Chang X."/>
            <person name="Wang W."/>
            <person name="Lv Y."/>
            <person name="Sun Y."/>
            <person name="Ma L."/>
            <person name="Shen B."/>
            <person name="Zhu C."/>
        </authorList>
    </citation>
    <scope>NUCLEOTIDE SEQUENCE [LARGE SCALE GENOMIC DNA]</scope>
</reference>